<keyword evidence="3" id="KW-1185">Reference proteome</keyword>
<evidence type="ECO:0000313" key="2">
    <source>
        <dbReference type="EMBL" id="MBL0392417.1"/>
    </source>
</evidence>
<feature type="chain" id="PRO_5036905926" description="DUF4360 domain-containing protein" evidence="1">
    <location>
        <begin position="22"/>
        <end position="245"/>
    </location>
</feature>
<organism evidence="2 3">
    <name type="scientific">Ramlibacter monticola</name>
    <dbReference type="NCBI Taxonomy" id="1926872"/>
    <lineage>
        <taxon>Bacteria</taxon>
        <taxon>Pseudomonadati</taxon>
        <taxon>Pseudomonadota</taxon>
        <taxon>Betaproteobacteria</taxon>
        <taxon>Burkholderiales</taxon>
        <taxon>Comamonadaceae</taxon>
        <taxon>Ramlibacter</taxon>
    </lineage>
</organism>
<dbReference type="EMBL" id="JAEQNE010000003">
    <property type="protein sequence ID" value="MBL0392417.1"/>
    <property type="molecule type" value="Genomic_DNA"/>
</dbReference>
<evidence type="ECO:0008006" key="4">
    <source>
        <dbReference type="Google" id="ProtNLM"/>
    </source>
</evidence>
<proteinExistence type="predicted"/>
<name>A0A937CUX2_9BURK</name>
<gene>
    <name evidence="2" type="ORF">JJ685_14855</name>
</gene>
<dbReference type="AlphaFoldDB" id="A0A937CUX2"/>
<feature type="signal peptide" evidence="1">
    <location>
        <begin position="1"/>
        <end position="21"/>
    </location>
</feature>
<evidence type="ECO:0000313" key="3">
    <source>
        <dbReference type="Proteomes" id="UP000599109"/>
    </source>
</evidence>
<accession>A0A937CUX2</accession>
<comment type="caution">
    <text evidence="2">The sequence shown here is derived from an EMBL/GenBank/DDBJ whole genome shotgun (WGS) entry which is preliminary data.</text>
</comment>
<reference evidence="2 3" key="1">
    <citation type="journal article" date="2017" name="Int. J. Syst. Evol. Microbiol.">
        <title>Ramlibacter monticola sp. nov., isolated from forest soil.</title>
        <authorList>
            <person name="Chaudhary D.K."/>
            <person name="Kim J."/>
        </authorList>
    </citation>
    <scope>NUCLEOTIDE SEQUENCE [LARGE SCALE GENOMIC DNA]</scope>
    <source>
        <strain evidence="2 3">KACC 19175</strain>
    </source>
</reference>
<protein>
    <recommendedName>
        <fullName evidence="4">DUF4360 domain-containing protein</fullName>
    </recommendedName>
</protein>
<dbReference type="PROSITE" id="PS51257">
    <property type="entry name" value="PROKAR_LIPOPROTEIN"/>
    <property type="match status" value="1"/>
</dbReference>
<sequence length="245" mass="25302">MFHSRSRVRAAALISTILALSACGGGGGGGGDTQAPARAPTPAPAPVPPITSFLANGKGGIGTATIEVDATGTFTEDDTRYQMQTGGTSGCSLSSRPSDPDVANCNLLAGGKGFLLCQNTTSDTFNVALFRQSDVQTAPLGELAGQTLTGISCGATGVSRNTNTWAFSADASIASEKRGAVTNNFGATASFVTDDGSLQSGARRERWAIYKAAVGSTTQYFLLDLFQNTDPSQPVQDVRIYFLQK</sequence>
<evidence type="ECO:0000256" key="1">
    <source>
        <dbReference type="SAM" id="SignalP"/>
    </source>
</evidence>
<dbReference type="Proteomes" id="UP000599109">
    <property type="component" value="Unassembled WGS sequence"/>
</dbReference>
<keyword evidence="1" id="KW-0732">Signal</keyword>
<dbReference type="RefSeq" id="WP_201675043.1">
    <property type="nucleotide sequence ID" value="NZ_JAEQNE010000003.1"/>
</dbReference>